<organism evidence="1 2">
    <name type="scientific">Anisodus acutangulus</name>
    <dbReference type="NCBI Taxonomy" id="402998"/>
    <lineage>
        <taxon>Eukaryota</taxon>
        <taxon>Viridiplantae</taxon>
        <taxon>Streptophyta</taxon>
        <taxon>Embryophyta</taxon>
        <taxon>Tracheophyta</taxon>
        <taxon>Spermatophyta</taxon>
        <taxon>Magnoliopsida</taxon>
        <taxon>eudicotyledons</taxon>
        <taxon>Gunneridae</taxon>
        <taxon>Pentapetalae</taxon>
        <taxon>asterids</taxon>
        <taxon>lamiids</taxon>
        <taxon>Solanales</taxon>
        <taxon>Solanaceae</taxon>
        <taxon>Solanoideae</taxon>
        <taxon>Hyoscyameae</taxon>
        <taxon>Anisodus</taxon>
    </lineage>
</organism>
<comment type="caution">
    <text evidence="1">The sequence shown here is derived from an EMBL/GenBank/DDBJ whole genome shotgun (WGS) entry which is preliminary data.</text>
</comment>
<gene>
    <name evidence="1" type="ORF">K7X08_000460</name>
</gene>
<evidence type="ECO:0000313" key="1">
    <source>
        <dbReference type="EMBL" id="KAJ8551090.1"/>
    </source>
</evidence>
<proteinExistence type="predicted"/>
<dbReference type="AlphaFoldDB" id="A0A9Q1M4U7"/>
<dbReference type="EMBL" id="JAJAGQ010000010">
    <property type="protein sequence ID" value="KAJ8551090.1"/>
    <property type="molecule type" value="Genomic_DNA"/>
</dbReference>
<reference evidence="2" key="1">
    <citation type="journal article" date="2023" name="Proc. Natl. Acad. Sci. U.S.A.">
        <title>Genomic and structural basis for evolution of tropane alkaloid biosynthesis.</title>
        <authorList>
            <person name="Wanga Y.-J."/>
            <person name="Taina T."/>
            <person name="Yua J.-Y."/>
            <person name="Lia J."/>
            <person name="Xua B."/>
            <person name="Chenc J."/>
            <person name="D'Auriad J.C."/>
            <person name="Huanga J.-P."/>
            <person name="Huanga S.-X."/>
        </authorList>
    </citation>
    <scope>NUCLEOTIDE SEQUENCE [LARGE SCALE GENOMIC DNA]</scope>
    <source>
        <strain evidence="2">cv. KIB-2019</strain>
    </source>
</reference>
<name>A0A9Q1M4U7_9SOLA</name>
<keyword evidence="2" id="KW-1185">Reference proteome</keyword>
<dbReference type="Proteomes" id="UP001152561">
    <property type="component" value="Unassembled WGS sequence"/>
</dbReference>
<sequence>MTAQSLGKLEELKVNEMPNLVETISNKESRREEEQDKAIVLPELKGLRITKSENVERLCTEAFIMASLEEFVLLECPKMADTVKHGLGSASNLLKAQIEEQSFIGTMAQHVFNGKSANTSISLASSFT</sequence>
<evidence type="ECO:0000313" key="2">
    <source>
        <dbReference type="Proteomes" id="UP001152561"/>
    </source>
</evidence>
<protein>
    <submittedName>
        <fullName evidence="1">Uncharacterized protein</fullName>
    </submittedName>
</protein>
<accession>A0A9Q1M4U7</accession>